<feature type="compositionally biased region" description="Low complexity" evidence="1">
    <location>
        <begin position="210"/>
        <end position="240"/>
    </location>
</feature>
<reference evidence="3" key="1">
    <citation type="submission" date="2018-12" db="EMBL/GenBank/DDBJ databases">
        <title>Novel natural products biosynthetic potential of the class Ktedonobacteria.</title>
        <authorList>
            <person name="Zheng Y."/>
            <person name="Saitou A."/>
            <person name="Wang C.M."/>
            <person name="Toyoda A."/>
            <person name="Minakuchi Y."/>
            <person name="Sekiguchi Y."/>
            <person name="Ueda K."/>
            <person name="Takano H."/>
            <person name="Sakai Y."/>
            <person name="Yokota A."/>
            <person name="Yabe S."/>
        </authorList>
    </citation>
    <scope>NUCLEOTIDE SEQUENCE</scope>
    <source>
        <strain evidence="3">COM3</strain>
    </source>
</reference>
<protein>
    <recommendedName>
        <fullName evidence="2">PatA-like N-terminal domain-containing protein</fullName>
    </recommendedName>
</protein>
<sequence>MSFIGTLEQFPLSQILQRLEAYAKTGLLVVKRGGQWIEFYCRDGRLICIGPLRTNATLGERLVQEGVISMQAAQDVQFALGADAQSETRTALALIDRGHVRQDDLRTWAYQNALKVLQVLVRWNSGELYFEENAAPPPERLLVALTISTLLSAAFSAQSAPQPSSQSYPASPASQQGIPPTQMSPLQPQQMSPMAAMQTQMSPVQPPQMSPVQQYPQMSPVQQQKPVQAPAAPAEEPVQPGTVSASQLLFDAIPASNSLPATESISPVFNNNYNNSMHAVDTPSLAGINAPKTSPYFEPVHNPVVPQRIDTSFMRPDMVLIPADLSALRDQNPQYQLTPEQWRVLTRVDGNTTLQTACQELAMLPDQLCLVAGELVAMGLIHVAPASAANTNELSPAADLRNPLLNSGYVAPGSAATTVSPWTPAPVSEPSTTPFSSAFPFETESQWGNGGNGATFVPGRGWVTRPQSAQPSGPIALQSGLYANHQ</sequence>
<feature type="domain" description="PatA-like N-terminal" evidence="2">
    <location>
        <begin position="5"/>
        <end position="152"/>
    </location>
</feature>
<feature type="region of interest" description="Disordered" evidence="1">
    <location>
        <begin position="465"/>
        <end position="486"/>
    </location>
</feature>
<gene>
    <name evidence="3" type="ORF">KTC_57240</name>
</gene>
<name>A0A455SRD2_9CHLR</name>
<organism evidence="3">
    <name type="scientific">Thermosporothrix sp. COM3</name>
    <dbReference type="NCBI Taxonomy" id="2490863"/>
    <lineage>
        <taxon>Bacteria</taxon>
        <taxon>Bacillati</taxon>
        <taxon>Chloroflexota</taxon>
        <taxon>Ktedonobacteria</taxon>
        <taxon>Ktedonobacterales</taxon>
        <taxon>Thermosporotrichaceae</taxon>
        <taxon>Thermosporothrix</taxon>
    </lineage>
</organism>
<feature type="compositionally biased region" description="Low complexity" evidence="1">
    <location>
        <begin position="158"/>
        <end position="203"/>
    </location>
</feature>
<evidence type="ECO:0000256" key="1">
    <source>
        <dbReference type="SAM" id="MobiDB-lite"/>
    </source>
</evidence>
<dbReference type="EMBL" id="AP019376">
    <property type="protein sequence ID" value="BBH90973.1"/>
    <property type="molecule type" value="Genomic_DNA"/>
</dbReference>
<proteinExistence type="predicted"/>
<dbReference type="AlphaFoldDB" id="A0A455SRD2"/>
<dbReference type="Pfam" id="PF14332">
    <property type="entry name" value="DUF4388"/>
    <property type="match status" value="1"/>
</dbReference>
<feature type="region of interest" description="Disordered" evidence="1">
    <location>
        <begin position="158"/>
        <end position="242"/>
    </location>
</feature>
<evidence type="ECO:0000313" key="3">
    <source>
        <dbReference type="EMBL" id="BBH90973.1"/>
    </source>
</evidence>
<accession>A0A455SRD2</accession>
<dbReference type="InterPro" id="IPR025497">
    <property type="entry name" value="PatA-like_N"/>
</dbReference>
<evidence type="ECO:0000259" key="2">
    <source>
        <dbReference type="Pfam" id="PF14332"/>
    </source>
</evidence>